<gene>
    <name evidence="3" type="ordered locus">Cwoe_0010</name>
</gene>
<feature type="region of interest" description="Disordered" evidence="1">
    <location>
        <begin position="1"/>
        <end position="31"/>
    </location>
</feature>
<keyword evidence="2" id="KW-0472">Membrane</keyword>
<evidence type="ECO:0000256" key="1">
    <source>
        <dbReference type="SAM" id="MobiDB-lite"/>
    </source>
</evidence>
<organism evidence="3 4">
    <name type="scientific">Conexibacter woesei (strain DSM 14684 / CCUG 47730 / CIP 108061 / JCM 11494 / NBRC 100937 / ID131577)</name>
    <dbReference type="NCBI Taxonomy" id="469383"/>
    <lineage>
        <taxon>Bacteria</taxon>
        <taxon>Bacillati</taxon>
        <taxon>Actinomycetota</taxon>
        <taxon>Thermoleophilia</taxon>
        <taxon>Solirubrobacterales</taxon>
        <taxon>Conexibacteraceae</taxon>
        <taxon>Conexibacter</taxon>
    </lineage>
</organism>
<keyword evidence="2" id="KW-0812">Transmembrane</keyword>
<sequence>MSFFDEADEPRTTPRPRRAPSGGGSRRPPTDEQTLLVRRLVAAGAVVVVLVLMVVLVRGCVGSRREQALKDYNRDVRTLVQQSVRSVSDRLFETLSGAGGQQAEQVNEAINQLRVVAEDQLQQAEALDVPGSAKEAQSDLELVLSLRHDGVREIAEQIQTALGNSPQSGAAVDAITAQMQAFNASDVVYSQRVAPLILKALKDDGIAASYDGTAGEQVAPYSQFLPNVSWMDASNVARALGTSSASADETGRPAPGLHGHQIDSVSVGGTALEPGTSVTLPASPAPTFEVAFTNGGEHDEQNVRVVVEISVGGATPLRAETTVPSTTAGEPATANVEFRESPPTTGAAEVRVTIEPVPGEEGLDNNTATYTALFE</sequence>
<keyword evidence="2" id="KW-1133">Transmembrane helix</keyword>
<dbReference type="eggNOG" id="ENOG5031MGI">
    <property type="taxonomic scope" value="Bacteria"/>
</dbReference>
<dbReference type="HOGENOM" id="CLU_737142_0_0_11"/>
<evidence type="ECO:0000256" key="2">
    <source>
        <dbReference type="SAM" id="Phobius"/>
    </source>
</evidence>
<keyword evidence="4" id="KW-1185">Reference proteome</keyword>
<evidence type="ECO:0008006" key="5">
    <source>
        <dbReference type="Google" id="ProtNLM"/>
    </source>
</evidence>
<evidence type="ECO:0000313" key="3">
    <source>
        <dbReference type="EMBL" id="ADB48446.1"/>
    </source>
</evidence>
<protein>
    <recommendedName>
        <fullName evidence="5">CARDB domain-containing protein</fullName>
    </recommendedName>
</protein>
<dbReference type="STRING" id="469383.Cwoe_0010"/>
<name>D3EYP2_CONWI</name>
<dbReference type="KEGG" id="cwo:Cwoe_0010"/>
<feature type="transmembrane region" description="Helical" evidence="2">
    <location>
        <begin position="40"/>
        <end position="61"/>
    </location>
</feature>
<dbReference type="Proteomes" id="UP000008229">
    <property type="component" value="Chromosome"/>
</dbReference>
<dbReference type="AlphaFoldDB" id="D3EYP2"/>
<evidence type="ECO:0000313" key="4">
    <source>
        <dbReference type="Proteomes" id="UP000008229"/>
    </source>
</evidence>
<accession>D3EYP2</accession>
<proteinExistence type="predicted"/>
<reference evidence="3 4" key="1">
    <citation type="journal article" date="2010" name="Stand. Genomic Sci.">
        <title>Complete genome sequence of Conexibacter woesei type strain (ID131577).</title>
        <authorList>
            <person name="Pukall R."/>
            <person name="Lapidus A."/>
            <person name="Glavina Del Rio T."/>
            <person name="Copeland A."/>
            <person name="Tice H."/>
            <person name="Cheng J.-F."/>
            <person name="Lucas S."/>
            <person name="Chen F."/>
            <person name="Nolan M."/>
            <person name="Bruce D."/>
            <person name="Goodwin L."/>
            <person name="Pitluck S."/>
            <person name="Mavromatis K."/>
            <person name="Ivanova N."/>
            <person name="Ovchinnikova G."/>
            <person name="Pati A."/>
            <person name="Chen A."/>
            <person name="Palaniappan K."/>
            <person name="Land M."/>
            <person name="Hauser L."/>
            <person name="Chang Y.-J."/>
            <person name="Jeffries C.D."/>
            <person name="Chain P."/>
            <person name="Meincke L."/>
            <person name="Sims D."/>
            <person name="Brettin T."/>
            <person name="Detter J.C."/>
            <person name="Rohde M."/>
            <person name="Goeker M."/>
            <person name="Bristow J."/>
            <person name="Eisen J.A."/>
            <person name="Markowitz V."/>
            <person name="Kyrpides N.C."/>
            <person name="Klenk H.-P."/>
            <person name="Hugenholtz P."/>
        </authorList>
    </citation>
    <scope>NUCLEOTIDE SEQUENCE [LARGE SCALE GENOMIC DNA]</scope>
    <source>
        <strain evidence="4">DSM 14684 / CIP 108061 / JCM 11494 / NBRC 100937 / ID131577</strain>
    </source>
</reference>
<feature type="region of interest" description="Disordered" evidence="1">
    <location>
        <begin position="242"/>
        <end position="283"/>
    </location>
</feature>
<reference evidence="4" key="2">
    <citation type="submission" date="2010-01" db="EMBL/GenBank/DDBJ databases">
        <title>The complete genome of Conexibacter woesei DSM 14684.</title>
        <authorList>
            <consortium name="US DOE Joint Genome Institute (JGI-PGF)"/>
            <person name="Lucas S."/>
            <person name="Copeland A."/>
            <person name="Lapidus A."/>
            <person name="Glavina del Rio T."/>
            <person name="Dalin E."/>
            <person name="Tice H."/>
            <person name="Bruce D."/>
            <person name="Goodwin L."/>
            <person name="Pitluck S."/>
            <person name="Kyrpides N."/>
            <person name="Mavromatis K."/>
            <person name="Ivanova N."/>
            <person name="Mikhailova N."/>
            <person name="Chertkov O."/>
            <person name="Brettin T."/>
            <person name="Detter J.C."/>
            <person name="Han C."/>
            <person name="Larimer F."/>
            <person name="Land M."/>
            <person name="Hauser L."/>
            <person name="Markowitz V."/>
            <person name="Cheng J.-F."/>
            <person name="Hugenholtz P."/>
            <person name="Woyke T."/>
            <person name="Wu D."/>
            <person name="Pukall R."/>
            <person name="Steenblock K."/>
            <person name="Schneider S."/>
            <person name="Klenk H.-P."/>
            <person name="Eisen J.A."/>
        </authorList>
    </citation>
    <scope>NUCLEOTIDE SEQUENCE [LARGE SCALE GENOMIC DNA]</scope>
    <source>
        <strain evidence="4">DSM 14684 / CIP 108061 / JCM 11494 / NBRC 100937 / ID131577</strain>
    </source>
</reference>
<dbReference type="EMBL" id="CP001854">
    <property type="protein sequence ID" value="ADB48446.1"/>
    <property type="molecule type" value="Genomic_DNA"/>
</dbReference>